<feature type="compositionally biased region" description="Basic residues" evidence="1">
    <location>
        <begin position="109"/>
        <end position="119"/>
    </location>
</feature>
<sequence>MSDFRMAFVITSSLLVLLLTNIHKIYRALNWIHKVLFPPPAPHLVPLYNSHGQAIGLVLLDENENDSEEPNIVEDITIYKPSGASSESTPQTITLAVWDAMLVGSRVAPHPRRGIKRRKPAESAWEQLSASRDTARLPSGQIPDHPSCTPNSNGVVFAGQDSFIVNVPSIYMSGFTSMALIFSTPTTVRRTAAQSDRYISVPPLNTVADATSDTKSANEKRTHLTLEELDEVELDPDADKDEEEDAGGEI</sequence>
<keyword evidence="3" id="KW-1185">Reference proteome</keyword>
<evidence type="ECO:0000256" key="1">
    <source>
        <dbReference type="SAM" id="MobiDB-lite"/>
    </source>
</evidence>
<proteinExistence type="predicted"/>
<evidence type="ECO:0000313" key="3">
    <source>
        <dbReference type="Proteomes" id="UP001219525"/>
    </source>
</evidence>
<name>A0AAD6YAG5_9AGAR</name>
<feature type="compositionally biased region" description="Basic and acidic residues" evidence="1">
    <location>
        <begin position="216"/>
        <end position="226"/>
    </location>
</feature>
<organism evidence="2 3">
    <name type="scientific">Mycena pura</name>
    <dbReference type="NCBI Taxonomy" id="153505"/>
    <lineage>
        <taxon>Eukaryota</taxon>
        <taxon>Fungi</taxon>
        <taxon>Dikarya</taxon>
        <taxon>Basidiomycota</taxon>
        <taxon>Agaricomycotina</taxon>
        <taxon>Agaricomycetes</taxon>
        <taxon>Agaricomycetidae</taxon>
        <taxon>Agaricales</taxon>
        <taxon>Marasmiineae</taxon>
        <taxon>Mycenaceae</taxon>
        <taxon>Mycena</taxon>
    </lineage>
</organism>
<reference evidence="2" key="1">
    <citation type="submission" date="2023-03" db="EMBL/GenBank/DDBJ databases">
        <title>Massive genome expansion in bonnet fungi (Mycena s.s.) driven by repeated elements and novel gene families across ecological guilds.</title>
        <authorList>
            <consortium name="Lawrence Berkeley National Laboratory"/>
            <person name="Harder C.B."/>
            <person name="Miyauchi S."/>
            <person name="Viragh M."/>
            <person name="Kuo A."/>
            <person name="Thoen E."/>
            <person name="Andreopoulos B."/>
            <person name="Lu D."/>
            <person name="Skrede I."/>
            <person name="Drula E."/>
            <person name="Henrissat B."/>
            <person name="Morin E."/>
            <person name="Kohler A."/>
            <person name="Barry K."/>
            <person name="LaButti K."/>
            <person name="Morin E."/>
            <person name="Salamov A."/>
            <person name="Lipzen A."/>
            <person name="Mereny Z."/>
            <person name="Hegedus B."/>
            <person name="Baldrian P."/>
            <person name="Stursova M."/>
            <person name="Weitz H."/>
            <person name="Taylor A."/>
            <person name="Grigoriev I.V."/>
            <person name="Nagy L.G."/>
            <person name="Martin F."/>
            <person name="Kauserud H."/>
        </authorList>
    </citation>
    <scope>NUCLEOTIDE SEQUENCE</scope>
    <source>
        <strain evidence="2">9144</strain>
    </source>
</reference>
<protein>
    <submittedName>
        <fullName evidence="2">Uncharacterized protein</fullName>
    </submittedName>
</protein>
<feature type="region of interest" description="Disordered" evidence="1">
    <location>
        <begin position="209"/>
        <end position="250"/>
    </location>
</feature>
<dbReference type="Proteomes" id="UP001219525">
    <property type="component" value="Unassembled WGS sequence"/>
</dbReference>
<comment type="caution">
    <text evidence="2">The sequence shown here is derived from an EMBL/GenBank/DDBJ whole genome shotgun (WGS) entry which is preliminary data.</text>
</comment>
<gene>
    <name evidence="2" type="ORF">GGX14DRAFT_397693</name>
</gene>
<dbReference type="EMBL" id="JARJCW010000043">
    <property type="protein sequence ID" value="KAJ7205554.1"/>
    <property type="molecule type" value="Genomic_DNA"/>
</dbReference>
<accession>A0AAD6YAG5</accession>
<feature type="region of interest" description="Disordered" evidence="1">
    <location>
        <begin position="109"/>
        <end position="148"/>
    </location>
</feature>
<dbReference type="AlphaFoldDB" id="A0AAD6YAG5"/>
<feature type="compositionally biased region" description="Acidic residues" evidence="1">
    <location>
        <begin position="227"/>
        <end position="250"/>
    </location>
</feature>
<evidence type="ECO:0000313" key="2">
    <source>
        <dbReference type="EMBL" id="KAJ7205554.1"/>
    </source>
</evidence>